<comment type="caution">
    <text evidence="1">The sequence shown here is derived from an EMBL/GenBank/DDBJ whole genome shotgun (WGS) entry which is preliminary data.</text>
</comment>
<organism evidence="1 2">
    <name type="scientific">Populus deltoides</name>
    <name type="common">Eastern poplar</name>
    <name type="synonym">Eastern cottonwood</name>
    <dbReference type="NCBI Taxonomy" id="3696"/>
    <lineage>
        <taxon>Eukaryota</taxon>
        <taxon>Viridiplantae</taxon>
        <taxon>Streptophyta</taxon>
        <taxon>Embryophyta</taxon>
        <taxon>Tracheophyta</taxon>
        <taxon>Spermatophyta</taxon>
        <taxon>Magnoliopsida</taxon>
        <taxon>eudicotyledons</taxon>
        <taxon>Gunneridae</taxon>
        <taxon>Pentapetalae</taxon>
        <taxon>rosids</taxon>
        <taxon>fabids</taxon>
        <taxon>Malpighiales</taxon>
        <taxon>Salicaceae</taxon>
        <taxon>Saliceae</taxon>
        <taxon>Populus</taxon>
    </lineage>
</organism>
<evidence type="ECO:0000313" key="1">
    <source>
        <dbReference type="EMBL" id="KAH8480953.1"/>
    </source>
</evidence>
<sequence>MDSASTQNMDYHMVAPVFSSSAPGFSPTKHNLPSDGVFSAFAATISAAVAIPSSGSSLQHSDPSSTSLAPTEPALPLPVAVSQMSSHPMLTRAKAGIFKTRSGGGWVGREREEGRRRCWCSAAAATDSAECGSVAAEAPVEARGEISWLRRDGAVVLLLPMEAVRPTVLVKENGVG</sequence>
<protein>
    <submittedName>
        <fullName evidence="1">Uncharacterized protein</fullName>
    </submittedName>
</protein>
<dbReference type="AlphaFoldDB" id="A0A8T2WLD6"/>
<dbReference type="Proteomes" id="UP000807159">
    <property type="component" value="Chromosome 19"/>
</dbReference>
<name>A0A8T2WLD6_POPDE</name>
<accession>A0A8T2WLD6</accession>
<gene>
    <name evidence="1" type="ORF">H0E87_031011</name>
</gene>
<keyword evidence="2" id="KW-1185">Reference proteome</keyword>
<evidence type="ECO:0000313" key="2">
    <source>
        <dbReference type="Proteomes" id="UP000807159"/>
    </source>
</evidence>
<proteinExistence type="predicted"/>
<reference evidence="1" key="1">
    <citation type="journal article" date="2021" name="J. Hered.">
        <title>Genome Assembly of Salicaceae Populus deltoides (Eastern Cottonwood) I-69 Based on Nanopore Sequencing and Hi-C Technologies.</title>
        <authorList>
            <person name="Bai S."/>
            <person name="Wu H."/>
            <person name="Zhang J."/>
            <person name="Pan Z."/>
            <person name="Zhao W."/>
            <person name="Li Z."/>
            <person name="Tong C."/>
        </authorList>
    </citation>
    <scope>NUCLEOTIDE SEQUENCE</scope>
    <source>
        <tissue evidence="1">Leaf</tissue>
    </source>
</reference>
<dbReference type="EMBL" id="JACEGQ020000019">
    <property type="protein sequence ID" value="KAH8480953.1"/>
    <property type="molecule type" value="Genomic_DNA"/>
</dbReference>